<gene>
    <name evidence="2" type="ORF">COS61_02770</name>
</gene>
<accession>A0A2M7B508</accession>
<reference evidence="3" key="1">
    <citation type="submission" date="2017-09" db="EMBL/GenBank/DDBJ databases">
        <title>Depth-based differentiation of microbial function through sediment-hosted aquifers and enrichment of novel symbionts in the deep terrestrial subsurface.</title>
        <authorList>
            <person name="Probst A.J."/>
            <person name="Ladd B."/>
            <person name="Jarett J.K."/>
            <person name="Geller-Mcgrath D.E."/>
            <person name="Sieber C.M.K."/>
            <person name="Emerson J.B."/>
            <person name="Anantharaman K."/>
            <person name="Thomas B.C."/>
            <person name="Malmstrom R."/>
            <person name="Stieglmeier M."/>
            <person name="Klingl A."/>
            <person name="Woyke T."/>
            <person name="Ryan C.M."/>
            <person name="Banfield J.F."/>
        </authorList>
    </citation>
    <scope>NUCLEOTIDE SEQUENCE [LARGE SCALE GENOMIC DNA]</scope>
</reference>
<feature type="transmembrane region" description="Helical" evidence="1">
    <location>
        <begin position="44"/>
        <end position="67"/>
    </location>
</feature>
<proteinExistence type="predicted"/>
<evidence type="ECO:0000313" key="2">
    <source>
        <dbReference type="EMBL" id="PIU98197.1"/>
    </source>
</evidence>
<sequence length="136" mass="15248">MDNFVFRYNAYYNLIMTKLLSRLIFSFISNLVALFAAGHFVEGFIIGAGFPALFLAAGVLVLINIFIRPVLKLVFAPIIILTFGLGTFLVNALIIYLLDIFLVDITITGLKPLFYATLIISFVNILINFSAKRVYK</sequence>
<dbReference type="AlphaFoldDB" id="A0A2M7B508"/>
<organism evidence="2 3">
    <name type="scientific">Candidatus Wolfebacteria bacterium CG03_land_8_20_14_0_80_40_12</name>
    <dbReference type="NCBI Taxonomy" id="1975069"/>
    <lineage>
        <taxon>Bacteria</taxon>
        <taxon>Candidatus Wolfeibacteriota</taxon>
    </lineage>
</organism>
<feature type="transmembrane region" description="Helical" evidence="1">
    <location>
        <begin position="74"/>
        <end position="98"/>
    </location>
</feature>
<feature type="transmembrane region" description="Helical" evidence="1">
    <location>
        <begin position="113"/>
        <end position="131"/>
    </location>
</feature>
<keyword evidence="1" id="KW-0812">Transmembrane</keyword>
<feature type="transmembrane region" description="Helical" evidence="1">
    <location>
        <begin position="20"/>
        <end position="38"/>
    </location>
</feature>
<comment type="caution">
    <text evidence="2">The sequence shown here is derived from an EMBL/GenBank/DDBJ whole genome shotgun (WGS) entry which is preliminary data.</text>
</comment>
<name>A0A2M7B508_9BACT</name>
<dbReference type="PANTHER" id="PTHR37309">
    <property type="entry name" value="SLR0284 PROTEIN"/>
    <property type="match status" value="1"/>
</dbReference>
<keyword evidence="1" id="KW-1133">Transmembrane helix</keyword>
<dbReference type="Proteomes" id="UP000228949">
    <property type="component" value="Unassembled WGS sequence"/>
</dbReference>
<evidence type="ECO:0000313" key="3">
    <source>
        <dbReference type="Proteomes" id="UP000228949"/>
    </source>
</evidence>
<keyword evidence="1" id="KW-0472">Membrane</keyword>
<dbReference type="PANTHER" id="PTHR37309:SF1">
    <property type="entry name" value="SLR0284 PROTEIN"/>
    <property type="match status" value="1"/>
</dbReference>
<dbReference type="EMBL" id="PEVJ01000066">
    <property type="protein sequence ID" value="PIU98197.1"/>
    <property type="molecule type" value="Genomic_DNA"/>
</dbReference>
<evidence type="ECO:0000256" key="1">
    <source>
        <dbReference type="SAM" id="Phobius"/>
    </source>
</evidence>
<dbReference type="Pfam" id="PF04020">
    <property type="entry name" value="Phage_holin_4_2"/>
    <property type="match status" value="1"/>
</dbReference>
<protein>
    <recommendedName>
        <fullName evidence="4">Phage holin family protein</fullName>
    </recommendedName>
</protein>
<evidence type="ECO:0008006" key="4">
    <source>
        <dbReference type="Google" id="ProtNLM"/>
    </source>
</evidence>
<dbReference type="InterPro" id="IPR007165">
    <property type="entry name" value="Phage_holin_4_2"/>
</dbReference>